<dbReference type="EMBL" id="CP009149">
    <property type="protein sequence ID" value="AIJ06334.1"/>
    <property type="molecule type" value="Genomic_DNA"/>
</dbReference>
<feature type="binding site" evidence="4 6">
    <location>
        <position position="101"/>
    </location>
    <ligand>
        <name>substrate</name>
    </ligand>
</feature>
<dbReference type="HOGENOM" id="CLU_014673_4_2_2"/>
<evidence type="ECO:0000256" key="5">
    <source>
        <dbReference type="PIRSR" id="PIRSR001430-1"/>
    </source>
</evidence>
<dbReference type="PANTHER" id="PTHR11142">
    <property type="entry name" value="PSEUDOURIDYLATE SYNTHASE"/>
    <property type="match status" value="1"/>
</dbReference>
<evidence type="ECO:0000256" key="3">
    <source>
        <dbReference type="ARBA" id="ARBA00023235"/>
    </source>
</evidence>
<evidence type="ECO:0000256" key="7">
    <source>
        <dbReference type="RuleBase" id="RU003792"/>
    </source>
</evidence>
<dbReference type="AlphaFoldDB" id="A0A076LKZ7"/>
<dbReference type="Pfam" id="PF01416">
    <property type="entry name" value="PseudoU_synth_1"/>
    <property type="match status" value="1"/>
</dbReference>
<comment type="catalytic activity">
    <reaction evidence="4 7">
        <text>uridine(38/39/40) in tRNA = pseudouridine(38/39/40) in tRNA</text>
        <dbReference type="Rhea" id="RHEA:22376"/>
        <dbReference type="Rhea" id="RHEA-COMP:10085"/>
        <dbReference type="Rhea" id="RHEA-COMP:10087"/>
        <dbReference type="ChEBI" id="CHEBI:65314"/>
        <dbReference type="ChEBI" id="CHEBI:65315"/>
        <dbReference type="EC" id="5.4.99.12"/>
    </reaction>
</comment>
<feature type="active site" description="Nucleophile" evidence="4 5">
    <location>
        <position position="50"/>
    </location>
</feature>
<dbReference type="OrthoDB" id="25720at2157"/>
<dbReference type="Gene3D" id="3.30.70.580">
    <property type="entry name" value="Pseudouridine synthase I, catalytic domain, N-terminal subdomain"/>
    <property type="match status" value="1"/>
</dbReference>
<dbReference type="GO" id="GO:0003723">
    <property type="term" value="F:RNA binding"/>
    <property type="evidence" value="ECO:0007669"/>
    <property type="project" value="InterPro"/>
</dbReference>
<evidence type="ECO:0000256" key="1">
    <source>
        <dbReference type="ARBA" id="ARBA00009375"/>
    </source>
</evidence>
<dbReference type="SUPFAM" id="SSF55120">
    <property type="entry name" value="Pseudouridine synthase"/>
    <property type="match status" value="1"/>
</dbReference>
<dbReference type="PIRSF" id="PIRSF001430">
    <property type="entry name" value="tRNA_psdUrid_synth"/>
    <property type="match status" value="1"/>
</dbReference>
<feature type="domain" description="Pseudouridine synthase I TruA alpha/beta" evidence="8">
    <location>
        <begin position="119"/>
        <end position="218"/>
    </location>
</feature>
<evidence type="ECO:0000256" key="2">
    <source>
        <dbReference type="ARBA" id="ARBA00022694"/>
    </source>
</evidence>
<keyword evidence="3 4" id="KW-0413">Isomerase</keyword>
<dbReference type="InterPro" id="IPR020095">
    <property type="entry name" value="PsdUridine_synth_TruA_C"/>
</dbReference>
<gene>
    <name evidence="4" type="primary">truA</name>
    <name evidence="9" type="ORF">JH146_1492</name>
</gene>
<keyword evidence="2 4" id="KW-0819">tRNA processing</keyword>
<dbReference type="EC" id="5.4.99.12" evidence="4"/>
<dbReference type="InterPro" id="IPR020094">
    <property type="entry name" value="TruA/RsuA/RluB/E/F_N"/>
</dbReference>
<dbReference type="InterPro" id="IPR020097">
    <property type="entry name" value="PsdUridine_synth_TruA_a/b_dom"/>
</dbReference>
<dbReference type="FunFam" id="3.30.70.580:FF:000032">
    <property type="entry name" value="tRNA pseudouridine synthase"/>
    <property type="match status" value="1"/>
</dbReference>
<organism evidence="9 10">
    <name type="scientific">Methanocaldococcus bathoardescens</name>
    <dbReference type="NCBI Taxonomy" id="1301915"/>
    <lineage>
        <taxon>Archaea</taxon>
        <taxon>Methanobacteriati</taxon>
        <taxon>Methanobacteriota</taxon>
        <taxon>Methanomada group</taxon>
        <taxon>Methanococci</taxon>
        <taxon>Methanococcales</taxon>
        <taxon>Methanocaldococcaceae</taxon>
        <taxon>Methanocaldococcus</taxon>
    </lineage>
</organism>
<dbReference type="GeneID" id="24892124"/>
<sequence length="259" mass="30233">MHILKIAYDGRYSFQQQPHKETVCDILLDTLEEIGILAKKKIIYSGGRTDKGVSALGNFIVVELKKEPILSYINAKLKDKGIWVLGYKEIDEIPKVKYRHYRYILPNINYNTEAIKEGAKKMIGTHSFHNLSKRDRSKEKSPIRTIYDIKISENDFYLTIDIIGESFLWNMVRKIVGALDLVGRGKKPVEWIDKLLDENYREGVPTFPPDGLILVEAKVDIDYIYDSYSIRKFREYWEEFFKLHVMKLGIAKTVLDYTK</sequence>
<dbReference type="CDD" id="cd02866">
    <property type="entry name" value="PseudoU_synth_TruA_Archea"/>
    <property type="match status" value="1"/>
</dbReference>
<comment type="similarity">
    <text evidence="1 4 7">Belongs to the tRNA pseudouridine synthase TruA family.</text>
</comment>
<evidence type="ECO:0000256" key="6">
    <source>
        <dbReference type="PIRSR" id="PIRSR001430-2"/>
    </source>
</evidence>
<evidence type="ECO:0000313" key="9">
    <source>
        <dbReference type="EMBL" id="AIJ06334.1"/>
    </source>
</evidence>
<protein>
    <recommendedName>
        <fullName evidence="4">tRNA pseudouridine synthase A</fullName>
        <ecNumber evidence="4">5.4.99.12</ecNumber>
    </recommendedName>
    <alternativeName>
        <fullName evidence="4">tRNA pseudouridine(38-40) synthase</fullName>
    </alternativeName>
    <alternativeName>
        <fullName evidence="4">tRNA pseudouridylate synthase I</fullName>
    </alternativeName>
    <alternativeName>
        <fullName evidence="4">tRNA-uridine isomerase I</fullName>
    </alternativeName>
</protein>
<dbReference type="PANTHER" id="PTHR11142:SF0">
    <property type="entry name" value="TRNA PSEUDOURIDINE SYNTHASE-LIKE 1"/>
    <property type="match status" value="1"/>
</dbReference>
<dbReference type="STRING" id="1301915.JH146_1492"/>
<name>A0A076LKZ7_9EURY</name>
<dbReference type="InterPro" id="IPR001406">
    <property type="entry name" value="PsdUridine_synth_TruA"/>
</dbReference>
<dbReference type="GO" id="GO:0160147">
    <property type="term" value="F:tRNA pseudouridine(38-40) synthase activity"/>
    <property type="evidence" value="ECO:0007669"/>
    <property type="project" value="UniProtKB-EC"/>
</dbReference>
<evidence type="ECO:0000313" key="10">
    <source>
        <dbReference type="Proteomes" id="UP000028781"/>
    </source>
</evidence>
<dbReference type="Gene3D" id="3.30.70.660">
    <property type="entry name" value="Pseudouridine synthase I, catalytic domain, C-terminal subdomain"/>
    <property type="match status" value="1"/>
</dbReference>
<dbReference type="GO" id="GO:0031119">
    <property type="term" value="P:tRNA pseudouridine synthesis"/>
    <property type="evidence" value="ECO:0007669"/>
    <property type="project" value="UniProtKB-UniRule"/>
</dbReference>
<proteinExistence type="inferred from homology"/>
<dbReference type="Proteomes" id="UP000028781">
    <property type="component" value="Chromosome"/>
</dbReference>
<comment type="function">
    <text evidence="4">Formation of pseudouridine at positions 38, 39 and 40 in the anticodon stem and loop of transfer RNAs.</text>
</comment>
<dbReference type="InterPro" id="IPR020103">
    <property type="entry name" value="PsdUridine_synth_cat_dom_sf"/>
</dbReference>
<reference evidence="9 10" key="1">
    <citation type="journal article" date="2015" name="Int. J. Syst. Evol. Microbiol.">
        <title>M ethanocaldococcus bathoardescens sp. nov., a hyperthermophilic methanogen isolated from a volcanically active deep-sea hydrothermal vent.</title>
        <authorList>
            <person name="Stewart L.C."/>
            <person name="Jung J.H."/>
            <person name="Kim Y.T."/>
            <person name="Kwon S.W."/>
            <person name="Park C.S."/>
            <person name="Holden J.F."/>
        </authorList>
    </citation>
    <scope>NUCLEOTIDE SEQUENCE [LARGE SCALE GENOMIC DNA]</scope>
    <source>
        <strain evidence="9 10">JH146</strain>
    </source>
</reference>
<dbReference type="NCBIfam" id="TIGR00071">
    <property type="entry name" value="hisT_truA"/>
    <property type="match status" value="1"/>
</dbReference>
<evidence type="ECO:0000259" key="8">
    <source>
        <dbReference type="Pfam" id="PF01416"/>
    </source>
</evidence>
<accession>A0A076LKZ7</accession>
<dbReference type="RefSeq" id="WP_048202416.1">
    <property type="nucleotide sequence ID" value="NZ_CP009149.1"/>
</dbReference>
<dbReference type="HAMAP" id="MF_00171">
    <property type="entry name" value="TruA"/>
    <property type="match status" value="1"/>
</dbReference>
<evidence type="ECO:0000256" key="4">
    <source>
        <dbReference type="HAMAP-Rule" id="MF_00171"/>
    </source>
</evidence>
<keyword evidence="10" id="KW-1185">Reference proteome</keyword>
<comment type="caution">
    <text evidence="4">Lacks conserved residue(s) required for the propagation of feature annotation.</text>
</comment>
<dbReference type="KEGG" id="mjh:JH146_1492"/>